<evidence type="ECO:0008006" key="4">
    <source>
        <dbReference type="Google" id="ProtNLM"/>
    </source>
</evidence>
<feature type="transmembrane region" description="Helical" evidence="1">
    <location>
        <begin position="155"/>
        <end position="182"/>
    </location>
</feature>
<feature type="transmembrane region" description="Helical" evidence="1">
    <location>
        <begin position="73"/>
        <end position="93"/>
    </location>
</feature>
<dbReference type="PATRIC" id="fig|447.4.peg.1347"/>
<keyword evidence="1" id="KW-1133">Transmembrane helix</keyword>
<keyword evidence="1" id="KW-0812">Transmembrane</keyword>
<feature type="transmembrane region" description="Helical" evidence="1">
    <location>
        <begin position="12"/>
        <end position="33"/>
    </location>
</feature>
<dbReference type="AlphaFoldDB" id="A0A0W0RU53"/>
<evidence type="ECO:0000256" key="1">
    <source>
        <dbReference type="SAM" id="Phobius"/>
    </source>
</evidence>
<comment type="caution">
    <text evidence="2">The sequence shown here is derived from an EMBL/GenBank/DDBJ whole genome shotgun (WGS) entry which is preliminary data.</text>
</comment>
<feature type="transmembrane region" description="Helical" evidence="1">
    <location>
        <begin position="49"/>
        <end position="66"/>
    </location>
</feature>
<organism evidence="2 3">
    <name type="scientific">Legionella bozemanae</name>
    <name type="common">Fluoribacter bozemanae</name>
    <dbReference type="NCBI Taxonomy" id="447"/>
    <lineage>
        <taxon>Bacteria</taxon>
        <taxon>Pseudomonadati</taxon>
        <taxon>Pseudomonadota</taxon>
        <taxon>Gammaproteobacteria</taxon>
        <taxon>Legionellales</taxon>
        <taxon>Legionellaceae</taxon>
        <taxon>Legionella</taxon>
    </lineage>
</organism>
<feature type="transmembrane region" description="Helical" evidence="1">
    <location>
        <begin position="131"/>
        <end position="149"/>
    </location>
</feature>
<dbReference type="RefSeq" id="WP_058458932.1">
    <property type="nucleotide sequence ID" value="NZ_CAAAIY010000008.1"/>
</dbReference>
<evidence type="ECO:0000313" key="3">
    <source>
        <dbReference type="Proteomes" id="UP000054695"/>
    </source>
</evidence>
<dbReference type="OrthoDB" id="5651321at2"/>
<feature type="transmembrane region" description="Helical" evidence="1">
    <location>
        <begin position="105"/>
        <end position="124"/>
    </location>
</feature>
<feature type="transmembrane region" description="Helical" evidence="1">
    <location>
        <begin position="194"/>
        <end position="216"/>
    </location>
</feature>
<gene>
    <name evidence="2" type="ORF">Lboz_1262</name>
</gene>
<dbReference type="Proteomes" id="UP000054695">
    <property type="component" value="Unassembled WGS sequence"/>
</dbReference>
<keyword evidence="3" id="KW-1185">Reference proteome</keyword>
<feature type="transmembrane region" description="Helical" evidence="1">
    <location>
        <begin position="273"/>
        <end position="290"/>
    </location>
</feature>
<evidence type="ECO:0000313" key="2">
    <source>
        <dbReference type="EMBL" id="KTC74586.1"/>
    </source>
</evidence>
<feature type="transmembrane region" description="Helical" evidence="1">
    <location>
        <begin position="236"/>
        <end position="261"/>
    </location>
</feature>
<dbReference type="EMBL" id="LNXU01000014">
    <property type="protein sequence ID" value="KTC74586.1"/>
    <property type="molecule type" value="Genomic_DNA"/>
</dbReference>
<sequence>MNEDIFRYKTRFITFVLLLGYAYMHVKLTGVFYKVELDKVVNFSTPMPFGQRLLVPLLVNFLTYFLPIELEKLFFLIEWMFISLLYFALLRLLQYEFSLKQSQLLSWLFLLLLPLTTVVNYRYTTDGPATFFFYYDTPTLFFLALGLYLCLRSNWLYFVPLLFIATINRESSLLLVLIIPALHWKNLHLVYKQLIFAFVAYVLARWLVLSFLHGTPGVLLEWYFRSSHYTHFQVNLFWLLNLQHILLFMFCFAGLPLFWFAFYDYIPLLFRPLRYVLLFYFIALLMIGNFPEIRLFGEIVLLLYLPVCIALKRWLCHLKPIIPEISSGVVYYMDRYAVFISLTVVLIFRQPLNKWVIWLSHL</sequence>
<proteinExistence type="predicted"/>
<reference evidence="2 3" key="1">
    <citation type="submission" date="2015-11" db="EMBL/GenBank/DDBJ databases">
        <title>Genomic analysis of 38 Legionella species identifies large and diverse effector repertoires.</title>
        <authorList>
            <person name="Burstein D."/>
            <person name="Amaro F."/>
            <person name="Zusman T."/>
            <person name="Lifshitz Z."/>
            <person name="Cohen O."/>
            <person name="Gilbert J.A."/>
            <person name="Pupko T."/>
            <person name="Shuman H.A."/>
            <person name="Segal G."/>
        </authorList>
    </citation>
    <scope>NUCLEOTIDE SEQUENCE [LARGE SCALE GENOMIC DNA]</scope>
    <source>
        <strain evidence="2 3">WIGA</strain>
    </source>
</reference>
<name>A0A0W0RU53_LEGBO</name>
<protein>
    <recommendedName>
        <fullName evidence="4">Mannosyltransferase</fullName>
    </recommendedName>
</protein>
<keyword evidence="1" id="KW-0472">Membrane</keyword>
<accession>A0A0W0RU53</accession>